<comment type="caution">
    <text evidence="1">The sequence shown here is derived from an EMBL/GenBank/DDBJ whole genome shotgun (WGS) entry which is preliminary data.</text>
</comment>
<feature type="non-terminal residue" evidence="1">
    <location>
        <position position="1"/>
    </location>
</feature>
<dbReference type="EMBL" id="BARW01007765">
    <property type="protein sequence ID" value="GAI75952.1"/>
    <property type="molecule type" value="Genomic_DNA"/>
</dbReference>
<accession>X1R5G2</accession>
<proteinExistence type="predicted"/>
<gene>
    <name evidence="1" type="ORF">S12H4_16091</name>
</gene>
<dbReference type="AlphaFoldDB" id="X1R5G2"/>
<sequence>VNIEFKIQVVEITYTDWIDLASKDMIPVEPIEFSANSGDELNIKSYSRRGNNAYYRYLVP</sequence>
<name>X1R5G2_9ZZZZ</name>
<organism evidence="1">
    <name type="scientific">marine sediment metagenome</name>
    <dbReference type="NCBI Taxonomy" id="412755"/>
    <lineage>
        <taxon>unclassified sequences</taxon>
        <taxon>metagenomes</taxon>
        <taxon>ecological metagenomes</taxon>
    </lineage>
</organism>
<protein>
    <submittedName>
        <fullName evidence="1">Uncharacterized protein</fullName>
    </submittedName>
</protein>
<reference evidence="1" key="1">
    <citation type="journal article" date="2014" name="Front. Microbiol.">
        <title>High frequency of phylogenetically diverse reductive dehalogenase-homologous genes in deep subseafloor sedimentary metagenomes.</title>
        <authorList>
            <person name="Kawai M."/>
            <person name="Futagami T."/>
            <person name="Toyoda A."/>
            <person name="Takaki Y."/>
            <person name="Nishi S."/>
            <person name="Hori S."/>
            <person name="Arai W."/>
            <person name="Tsubouchi T."/>
            <person name="Morono Y."/>
            <person name="Uchiyama I."/>
            <person name="Ito T."/>
            <person name="Fujiyama A."/>
            <person name="Inagaki F."/>
            <person name="Takami H."/>
        </authorList>
    </citation>
    <scope>NUCLEOTIDE SEQUENCE</scope>
    <source>
        <strain evidence="1">Expedition CK06-06</strain>
    </source>
</reference>
<evidence type="ECO:0000313" key="1">
    <source>
        <dbReference type="EMBL" id="GAI75952.1"/>
    </source>
</evidence>